<comment type="function">
    <text evidence="7">This protein is part of the stalk that links CF(0) to CF(1). It either transmits conformational changes from CF(0) to CF(1) or is implicated in proton conduction.</text>
</comment>
<dbReference type="GO" id="GO:0016787">
    <property type="term" value="F:hydrolase activity"/>
    <property type="evidence" value="ECO:0007669"/>
    <property type="project" value="UniProtKB-KW"/>
</dbReference>
<dbReference type="RefSeq" id="WP_005011072.1">
    <property type="nucleotide sequence ID" value="NZ_HG422173.1"/>
</dbReference>
<keyword evidence="3 7" id="KW-0375">Hydrogen ion transport</keyword>
<comment type="subcellular location">
    <subcellularLocation>
        <location evidence="7">Cell membrane</location>
        <topology evidence="7">Peripheral membrane protein</topology>
    </subcellularLocation>
    <subcellularLocation>
        <location evidence="1">Membrane</location>
    </subcellularLocation>
</comment>
<evidence type="ECO:0000256" key="3">
    <source>
        <dbReference type="ARBA" id="ARBA00022781"/>
    </source>
</evidence>
<dbReference type="PANTHER" id="PTHR11910">
    <property type="entry name" value="ATP SYNTHASE DELTA CHAIN"/>
    <property type="match status" value="1"/>
</dbReference>
<dbReference type="NCBIfam" id="TIGR01145">
    <property type="entry name" value="ATP_synt_delta"/>
    <property type="match status" value="1"/>
</dbReference>
<organism evidence="8 9">
    <name type="scientific">Nitrospina gracilis (strain 3/211)</name>
    <dbReference type="NCBI Taxonomy" id="1266370"/>
    <lineage>
        <taxon>Bacteria</taxon>
        <taxon>Pseudomonadati</taxon>
        <taxon>Nitrospinota/Tectimicrobiota group</taxon>
        <taxon>Nitrospinota</taxon>
        <taxon>Nitrospinia</taxon>
        <taxon>Nitrospinales</taxon>
        <taxon>Nitrospinaceae</taxon>
        <taxon>Nitrospina</taxon>
    </lineage>
</organism>
<keyword evidence="7" id="KW-1003">Cell membrane</keyword>
<keyword evidence="7" id="KW-0139">CF(1)</keyword>
<proteinExistence type="inferred from homology"/>
<gene>
    <name evidence="7" type="primary">atpH</name>
    <name evidence="8" type="ORF">NITGR_870009</name>
</gene>
<dbReference type="STRING" id="1266370.NITGR_870009"/>
<evidence type="ECO:0000256" key="6">
    <source>
        <dbReference type="ARBA" id="ARBA00023310"/>
    </source>
</evidence>
<keyword evidence="6 7" id="KW-0066">ATP synthesis</keyword>
<accession>M1YMY1</accession>
<evidence type="ECO:0000256" key="4">
    <source>
        <dbReference type="ARBA" id="ARBA00023065"/>
    </source>
</evidence>
<dbReference type="Proteomes" id="UP000011704">
    <property type="component" value="Unassembled WGS sequence"/>
</dbReference>
<dbReference type="Pfam" id="PF00213">
    <property type="entry name" value="OSCP"/>
    <property type="match status" value="1"/>
</dbReference>
<dbReference type="GO" id="GO:0046933">
    <property type="term" value="F:proton-transporting ATP synthase activity, rotational mechanism"/>
    <property type="evidence" value="ECO:0007669"/>
    <property type="project" value="UniProtKB-UniRule"/>
</dbReference>
<name>M1YMY1_NITG3</name>
<evidence type="ECO:0000313" key="8">
    <source>
        <dbReference type="EMBL" id="CCQ91841.1"/>
    </source>
</evidence>
<dbReference type="HAMAP" id="MF_01416">
    <property type="entry name" value="ATP_synth_delta_bact"/>
    <property type="match status" value="1"/>
</dbReference>
<evidence type="ECO:0000256" key="7">
    <source>
        <dbReference type="HAMAP-Rule" id="MF_01416"/>
    </source>
</evidence>
<comment type="similarity">
    <text evidence="7">Belongs to the ATPase delta chain family.</text>
</comment>
<dbReference type="GO" id="GO:0005886">
    <property type="term" value="C:plasma membrane"/>
    <property type="evidence" value="ECO:0007669"/>
    <property type="project" value="UniProtKB-SubCell"/>
</dbReference>
<dbReference type="InParanoid" id="M1YMY1"/>
<keyword evidence="8" id="KW-0378">Hydrolase</keyword>
<dbReference type="Gene3D" id="1.10.520.20">
    <property type="entry name" value="N-terminal domain of the delta subunit of the F1F0-ATP synthase"/>
    <property type="match status" value="1"/>
</dbReference>
<dbReference type="OrthoDB" id="9802471at2"/>
<evidence type="ECO:0000313" key="9">
    <source>
        <dbReference type="Proteomes" id="UP000011704"/>
    </source>
</evidence>
<comment type="caution">
    <text evidence="8">The sequence shown here is derived from an EMBL/GenBank/DDBJ whole genome shotgun (WGS) entry which is preliminary data.</text>
</comment>
<keyword evidence="5 7" id="KW-0472">Membrane</keyword>
<dbReference type="EMBL" id="CAQJ01000096">
    <property type="protein sequence ID" value="CCQ91841.1"/>
    <property type="molecule type" value="Genomic_DNA"/>
</dbReference>
<reference evidence="8 9" key="1">
    <citation type="journal article" date="2013" name="Front. Microbiol.">
        <title>The genome of Nitrospina gracilis illuminates the metabolism and evolution of the major marine nitrite oxidizer.</title>
        <authorList>
            <person name="Luecker S."/>
            <person name="Nowka B."/>
            <person name="Rattei T."/>
            <person name="Spieck E."/>
            <person name="and Daims H."/>
        </authorList>
    </citation>
    <scope>NUCLEOTIDE SEQUENCE [LARGE SCALE GENOMIC DNA]</scope>
    <source>
        <strain evidence="8 9">3/211</strain>
    </source>
</reference>
<dbReference type="SUPFAM" id="SSF47928">
    <property type="entry name" value="N-terminal domain of the delta subunit of the F1F0-ATP synthase"/>
    <property type="match status" value="1"/>
</dbReference>
<dbReference type="FunCoup" id="M1YMY1">
    <property type="interactions" value="361"/>
</dbReference>
<comment type="function">
    <text evidence="7">F(1)F(0) ATP synthase produces ATP from ADP in the presence of a proton or sodium gradient. F-type ATPases consist of two structural domains, F(1) containing the extramembraneous catalytic core and F(0) containing the membrane proton channel, linked together by a central stalk and a peripheral stalk. During catalysis, ATP synthesis in the catalytic domain of F(1) is coupled via a rotary mechanism of the central stalk subunits to proton translocation.</text>
</comment>
<keyword evidence="9" id="KW-1185">Reference proteome</keyword>
<dbReference type="InterPro" id="IPR026015">
    <property type="entry name" value="ATP_synth_OSCP/delta_N_sf"/>
</dbReference>
<dbReference type="AlphaFoldDB" id="M1YMY1"/>
<protein>
    <recommendedName>
        <fullName evidence="7">ATP synthase subunit delta</fullName>
    </recommendedName>
    <alternativeName>
        <fullName evidence="7">ATP synthase F(1) sector subunit delta</fullName>
    </alternativeName>
    <alternativeName>
        <fullName evidence="7">F-type ATPase subunit delta</fullName>
        <shortName evidence="7">F-ATPase subunit delta</shortName>
    </alternativeName>
</protein>
<keyword evidence="2 7" id="KW-0813">Transport</keyword>
<dbReference type="GO" id="GO:0045259">
    <property type="term" value="C:proton-transporting ATP synthase complex"/>
    <property type="evidence" value="ECO:0007669"/>
    <property type="project" value="UniProtKB-KW"/>
</dbReference>
<sequence length="184" mass="20545">MIENQIGKRFSEALSASIQDNAKLQEALDNLCDLDDAIQSDPALPKFFLHPAITDDKKLAFVMSLCDNIPAGKEVRKVAEMLVQRNKMAYLKNIREYFEKTVADRLNQVRVKIVAAHPVSEEQLNKLKSSLDRALGKSAVIDSQVDESLLGGIRVSIGSWVADATIKNRLALLRRSIEKEEVLL</sequence>
<dbReference type="PRINTS" id="PR00125">
    <property type="entry name" value="ATPASEDELTA"/>
</dbReference>
<evidence type="ECO:0000256" key="5">
    <source>
        <dbReference type="ARBA" id="ARBA00023136"/>
    </source>
</evidence>
<dbReference type="HOGENOM" id="CLU_085114_4_1_0"/>
<keyword evidence="4 7" id="KW-0406">Ion transport</keyword>
<evidence type="ECO:0000256" key="1">
    <source>
        <dbReference type="ARBA" id="ARBA00004370"/>
    </source>
</evidence>
<evidence type="ECO:0000256" key="2">
    <source>
        <dbReference type="ARBA" id="ARBA00022448"/>
    </source>
</evidence>
<dbReference type="InterPro" id="IPR000711">
    <property type="entry name" value="ATPase_OSCP/dsu"/>
</dbReference>